<gene>
    <name evidence="2" type="ORF">STEHIDRAFT_126559</name>
</gene>
<evidence type="ECO:0000313" key="2">
    <source>
        <dbReference type="EMBL" id="EIM79337.1"/>
    </source>
</evidence>
<name>R7RYB4_STEHR</name>
<dbReference type="RefSeq" id="XP_007311633.1">
    <property type="nucleotide sequence ID" value="XM_007311571.1"/>
</dbReference>
<dbReference type="EMBL" id="JH687406">
    <property type="protein sequence ID" value="EIM79337.1"/>
    <property type="molecule type" value="Genomic_DNA"/>
</dbReference>
<dbReference type="KEGG" id="shs:STEHIDRAFT_126559"/>
<feature type="region of interest" description="Disordered" evidence="1">
    <location>
        <begin position="1"/>
        <end position="40"/>
    </location>
</feature>
<dbReference type="GeneID" id="18797787"/>
<evidence type="ECO:0000256" key="1">
    <source>
        <dbReference type="SAM" id="MobiDB-lite"/>
    </source>
</evidence>
<protein>
    <submittedName>
        <fullName evidence="2">Uncharacterized protein</fullName>
    </submittedName>
</protein>
<reference evidence="3" key="1">
    <citation type="journal article" date="2012" name="Science">
        <title>The Paleozoic origin of enzymatic lignin decomposition reconstructed from 31 fungal genomes.</title>
        <authorList>
            <person name="Floudas D."/>
            <person name="Binder M."/>
            <person name="Riley R."/>
            <person name="Barry K."/>
            <person name="Blanchette R.A."/>
            <person name="Henrissat B."/>
            <person name="Martinez A.T."/>
            <person name="Otillar R."/>
            <person name="Spatafora J.W."/>
            <person name="Yadav J.S."/>
            <person name="Aerts A."/>
            <person name="Benoit I."/>
            <person name="Boyd A."/>
            <person name="Carlson A."/>
            <person name="Copeland A."/>
            <person name="Coutinho P.M."/>
            <person name="de Vries R.P."/>
            <person name="Ferreira P."/>
            <person name="Findley K."/>
            <person name="Foster B."/>
            <person name="Gaskell J."/>
            <person name="Glotzer D."/>
            <person name="Gorecki P."/>
            <person name="Heitman J."/>
            <person name="Hesse C."/>
            <person name="Hori C."/>
            <person name="Igarashi K."/>
            <person name="Jurgens J.A."/>
            <person name="Kallen N."/>
            <person name="Kersten P."/>
            <person name="Kohler A."/>
            <person name="Kuees U."/>
            <person name="Kumar T.K.A."/>
            <person name="Kuo A."/>
            <person name="LaButti K."/>
            <person name="Larrondo L.F."/>
            <person name="Lindquist E."/>
            <person name="Ling A."/>
            <person name="Lombard V."/>
            <person name="Lucas S."/>
            <person name="Lundell T."/>
            <person name="Martin R."/>
            <person name="McLaughlin D.J."/>
            <person name="Morgenstern I."/>
            <person name="Morin E."/>
            <person name="Murat C."/>
            <person name="Nagy L.G."/>
            <person name="Nolan M."/>
            <person name="Ohm R.A."/>
            <person name="Patyshakuliyeva A."/>
            <person name="Rokas A."/>
            <person name="Ruiz-Duenas F.J."/>
            <person name="Sabat G."/>
            <person name="Salamov A."/>
            <person name="Samejima M."/>
            <person name="Schmutz J."/>
            <person name="Slot J.C."/>
            <person name="St John F."/>
            <person name="Stenlid J."/>
            <person name="Sun H."/>
            <person name="Sun S."/>
            <person name="Syed K."/>
            <person name="Tsang A."/>
            <person name="Wiebenga A."/>
            <person name="Young D."/>
            <person name="Pisabarro A."/>
            <person name="Eastwood D.C."/>
            <person name="Martin F."/>
            <person name="Cullen D."/>
            <person name="Grigoriev I.V."/>
            <person name="Hibbett D.S."/>
        </authorList>
    </citation>
    <scope>NUCLEOTIDE SEQUENCE [LARGE SCALE GENOMIC DNA]</scope>
    <source>
        <strain evidence="3">FP-91666</strain>
    </source>
</reference>
<organism evidence="2 3">
    <name type="scientific">Stereum hirsutum (strain FP-91666)</name>
    <name type="common">White-rot fungus</name>
    <dbReference type="NCBI Taxonomy" id="721885"/>
    <lineage>
        <taxon>Eukaryota</taxon>
        <taxon>Fungi</taxon>
        <taxon>Dikarya</taxon>
        <taxon>Basidiomycota</taxon>
        <taxon>Agaricomycotina</taxon>
        <taxon>Agaricomycetes</taxon>
        <taxon>Russulales</taxon>
        <taxon>Stereaceae</taxon>
        <taxon>Stereum</taxon>
    </lineage>
</organism>
<keyword evidence="3" id="KW-1185">Reference proteome</keyword>
<dbReference type="Proteomes" id="UP000053927">
    <property type="component" value="Unassembled WGS sequence"/>
</dbReference>
<accession>R7RYB4</accession>
<dbReference type="AlphaFoldDB" id="R7RYB4"/>
<proteinExistence type="predicted"/>
<feature type="compositionally biased region" description="Low complexity" evidence="1">
    <location>
        <begin position="16"/>
        <end position="29"/>
    </location>
</feature>
<evidence type="ECO:0000313" key="3">
    <source>
        <dbReference type="Proteomes" id="UP000053927"/>
    </source>
</evidence>
<sequence>MTPGDCPPESSDEITSDSCYDSTSDSGSDVSDEVWPPELNDDLIYHPMSQEERILSQIEDEEFLESYRTPTLYSRDAVWPDDVQPMLDECPMDEQEWLLCEEADREMERQEREAARANAMRNWE</sequence>